<accession>A0AAV9RNW0</accession>
<dbReference type="Proteomes" id="UP001311232">
    <property type="component" value="Unassembled WGS sequence"/>
</dbReference>
<protein>
    <submittedName>
        <fullName evidence="1">Uncharacterized protein</fullName>
    </submittedName>
</protein>
<evidence type="ECO:0000313" key="2">
    <source>
        <dbReference type="Proteomes" id="UP001311232"/>
    </source>
</evidence>
<gene>
    <name evidence="1" type="ORF">CRENBAI_000635</name>
</gene>
<evidence type="ECO:0000313" key="1">
    <source>
        <dbReference type="EMBL" id="KAK5610739.1"/>
    </source>
</evidence>
<comment type="caution">
    <text evidence="1">The sequence shown here is derived from an EMBL/GenBank/DDBJ whole genome shotgun (WGS) entry which is preliminary data.</text>
</comment>
<sequence length="59" mass="6507">TVDAAVLPVGAAAPAVMQLDLKRITLIKISEALIQVLFFLRVVPYLCGYLFEHPPENKL</sequence>
<organism evidence="1 2">
    <name type="scientific">Crenichthys baileyi</name>
    <name type="common">White River springfish</name>
    <dbReference type="NCBI Taxonomy" id="28760"/>
    <lineage>
        <taxon>Eukaryota</taxon>
        <taxon>Metazoa</taxon>
        <taxon>Chordata</taxon>
        <taxon>Craniata</taxon>
        <taxon>Vertebrata</taxon>
        <taxon>Euteleostomi</taxon>
        <taxon>Actinopterygii</taxon>
        <taxon>Neopterygii</taxon>
        <taxon>Teleostei</taxon>
        <taxon>Neoteleostei</taxon>
        <taxon>Acanthomorphata</taxon>
        <taxon>Ovalentaria</taxon>
        <taxon>Atherinomorphae</taxon>
        <taxon>Cyprinodontiformes</taxon>
        <taxon>Goodeidae</taxon>
        <taxon>Crenichthys</taxon>
    </lineage>
</organism>
<feature type="non-terminal residue" evidence="1">
    <location>
        <position position="1"/>
    </location>
</feature>
<dbReference type="EMBL" id="JAHHUM010001536">
    <property type="protein sequence ID" value="KAK5610739.1"/>
    <property type="molecule type" value="Genomic_DNA"/>
</dbReference>
<name>A0AAV9RNW0_9TELE</name>
<proteinExistence type="predicted"/>
<dbReference type="AlphaFoldDB" id="A0AAV9RNW0"/>
<reference evidence="1 2" key="1">
    <citation type="submission" date="2021-06" db="EMBL/GenBank/DDBJ databases">
        <authorList>
            <person name="Palmer J.M."/>
        </authorList>
    </citation>
    <scope>NUCLEOTIDE SEQUENCE [LARGE SCALE GENOMIC DNA]</scope>
    <source>
        <strain evidence="1 2">MEX-2019</strain>
        <tissue evidence="1">Muscle</tissue>
    </source>
</reference>
<keyword evidence="2" id="KW-1185">Reference proteome</keyword>